<protein>
    <submittedName>
        <fullName evidence="1">Uncharacterized protein</fullName>
    </submittedName>
</protein>
<gene>
    <name evidence="1" type="ORF">X975_19058</name>
</gene>
<sequence>MCCCPIFNCAHDDLSEITSITEANVISSVLSISSLKEYETQYKVYHSLH</sequence>
<accession>A0A087SWZ7</accession>
<name>A0A087SWZ7_STEMI</name>
<dbReference type="AlphaFoldDB" id="A0A087SWZ7"/>
<reference evidence="1 2" key="1">
    <citation type="submission" date="2013-11" db="EMBL/GenBank/DDBJ databases">
        <title>Genome sequencing of Stegodyphus mimosarum.</title>
        <authorList>
            <person name="Bechsgaard J."/>
        </authorList>
    </citation>
    <scope>NUCLEOTIDE SEQUENCE [LARGE SCALE GENOMIC DNA]</scope>
</reference>
<organism evidence="1 2">
    <name type="scientific">Stegodyphus mimosarum</name>
    <name type="common">African social velvet spider</name>
    <dbReference type="NCBI Taxonomy" id="407821"/>
    <lineage>
        <taxon>Eukaryota</taxon>
        <taxon>Metazoa</taxon>
        <taxon>Ecdysozoa</taxon>
        <taxon>Arthropoda</taxon>
        <taxon>Chelicerata</taxon>
        <taxon>Arachnida</taxon>
        <taxon>Araneae</taxon>
        <taxon>Araneomorphae</taxon>
        <taxon>Entelegynae</taxon>
        <taxon>Eresoidea</taxon>
        <taxon>Eresidae</taxon>
        <taxon>Stegodyphus</taxon>
    </lineage>
</organism>
<proteinExistence type="predicted"/>
<keyword evidence="2" id="KW-1185">Reference proteome</keyword>
<evidence type="ECO:0000313" key="1">
    <source>
        <dbReference type="EMBL" id="KFM57386.1"/>
    </source>
</evidence>
<dbReference type="Proteomes" id="UP000054359">
    <property type="component" value="Unassembled WGS sequence"/>
</dbReference>
<feature type="non-terminal residue" evidence="1">
    <location>
        <position position="49"/>
    </location>
</feature>
<dbReference type="EMBL" id="KK112338">
    <property type="protein sequence ID" value="KFM57386.1"/>
    <property type="molecule type" value="Genomic_DNA"/>
</dbReference>
<evidence type="ECO:0000313" key="2">
    <source>
        <dbReference type="Proteomes" id="UP000054359"/>
    </source>
</evidence>